<accession>A0A7R7I108</accession>
<dbReference type="Gene3D" id="1.10.10.60">
    <property type="entry name" value="Homeodomain-like"/>
    <property type="match status" value="1"/>
</dbReference>
<gene>
    <name evidence="2" type="ORF">Athai_61060</name>
</gene>
<dbReference type="PANTHER" id="PTHR10948:SF23">
    <property type="entry name" value="TRANSPOSASE INSI FOR INSERTION SEQUENCE ELEMENT IS30A-RELATED"/>
    <property type="match status" value="1"/>
</dbReference>
<dbReference type="AlphaFoldDB" id="A0A7R7I108"/>
<protein>
    <recommendedName>
        <fullName evidence="1">Transposase IS30-like HTH domain-containing protein</fullName>
    </recommendedName>
</protein>
<dbReference type="Proteomes" id="UP000611640">
    <property type="component" value="Chromosome"/>
</dbReference>
<feature type="domain" description="Transposase IS30-like HTH" evidence="1">
    <location>
        <begin position="81"/>
        <end position="123"/>
    </location>
</feature>
<dbReference type="PANTHER" id="PTHR10948">
    <property type="entry name" value="TRANSPOSASE"/>
    <property type="match status" value="1"/>
</dbReference>
<dbReference type="Pfam" id="PF13936">
    <property type="entry name" value="HTH_38"/>
    <property type="match status" value="1"/>
</dbReference>
<dbReference type="SUPFAM" id="SSF46689">
    <property type="entry name" value="Homeodomain-like"/>
    <property type="match status" value="1"/>
</dbReference>
<dbReference type="GO" id="GO:0032196">
    <property type="term" value="P:transposition"/>
    <property type="evidence" value="ECO:0007669"/>
    <property type="project" value="TreeGrafter"/>
</dbReference>
<dbReference type="KEGG" id="atl:Athai_61060"/>
<dbReference type="GO" id="GO:0004803">
    <property type="term" value="F:transposase activity"/>
    <property type="evidence" value="ECO:0007669"/>
    <property type="project" value="TreeGrafter"/>
</dbReference>
<reference evidence="2 3" key="1">
    <citation type="submission" date="2020-08" db="EMBL/GenBank/DDBJ databases">
        <title>Whole genome shotgun sequence of Actinocatenispora thailandica NBRC 105041.</title>
        <authorList>
            <person name="Komaki H."/>
            <person name="Tamura T."/>
        </authorList>
    </citation>
    <scope>NUCLEOTIDE SEQUENCE [LARGE SCALE GENOMIC DNA]</scope>
    <source>
        <strain evidence="2 3">NBRC 105041</strain>
    </source>
</reference>
<sequence>MCEQPACLVGRSGGWDDREKRNSAEPHADLQGWTAAAARREVGISRSTSRNWRNGFKVYRDGIVVGFVASVDRVAVSPISARFLSQQERIEIADLRQAGWSVRAIAAQLDRSPSAVSRELRGNGRIDGQYRPFEAHHIAAARRRRPRRPRWTPTPQLEAFLLEHLRQPWSPQQISRELRLRFCAQAGRPRPSQLS</sequence>
<keyword evidence="3" id="KW-1185">Reference proteome</keyword>
<dbReference type="EMBL" id="AP023355">
    <property type="protein sequence ID" value="BCJ38603.1"/>
    <property type="molecule type" value="Genomic_DNA"/>
</dbReference>
<evidence type="ECO:0000313" key="2">
    <source>
        <dbReference type="EMBL" id="BCJ38603.1"/>
    </source>
</evidence>
<proteinExistence type="predicted"/>
<organism evidence="2 3">
    <name type="scientific">Actinocatenispora thailandica</name>
    <dbReference type="NCBI Taxonomy" id="227318"/>
    <lineage>
        <taxon>Bacteria</taxon>
        <taxon>Bacillati</taxon>
        <taxon>Actinomycetota</taxon>
        <taxon>Actinomycetes</taxon>
        <taxon>Micromonosporales</taxon>
        <taxon>Micromonosporaceae</taxon>
        <taxon>Actinocatenispora</taxon>
    </lineage>
</organism>
<dbReference type="InterPro" id="IPR025246">
    <property type="entry name" value="IS30-like_HTH"/>
</dbReference>
<dbReference type="InterPro" id="IPR009057">
    <property type="entry name" value="Homeodomain-like_sf"/>
</dbReference>
<dbReference type="GO" id="GO:0005829">
    <property type="term" value="C:cytosol"/>
    <property type="evidence" value="ECO:0007669"/>
    <property type="project" value="TreeGrafter"/>
</dbReference>
<evidence type="ECO:0000313" key="3">
    <source>
        <dbReference type="Proteomes" id="UP000611640"/>
    </source>
</evidence>
<name>A0A7R7I108_9ACTN</name>
<evidence type="ECO:0000259" key="1">
    <source>
        <dbReference type="Pfam" id="PF13936"/>
    </source>
</evidence>
<dbReference type="InterPro" id="IPR051917">
    <property type="entry name" value="Transposase-Integrase"/>
</dbReference>